<sequence>MAQSPLLVRMDSGLSSDDGFDSDNFDDDNNSIDSKDIEPAESRKTVRRHPTDIQISDGYETVNFGIAVKSDEPYSPDPFAINYRKTTDWDAAAKAQWQREWWFVPNLIEKYESVEHAEFTRPFDQFRVLLQERGLYEKYEYLFSHAPDAVTRSCNVMNMLLEEAPDLIVRYAALEKLMRERIADMESGKKASWELAWEKRRAAEFREGRKI</sequence>
<protein>
    <submittedName>
        <fullName evidence="2">Uncharacterized protein</fullName>
    </submittedName>
</protein>
<dbReference type="RefSeq" id="XP_024716611.1">
    <property type="nucleotide sequence ID" value="XM_024867791.1"/>
</dbReference>
<evidence type="ECO:0000313" key="2">
    <source>
        <dbReference type="EMBL" id="PSS06955.1"/>
    </source>
</evidence>
<dbReference type="InParanoid" id="A0A2T3APL9"/>
<dbReference type="EMBL" id="KZ679019">
    <property type="protein sequence ID" value="PSS06955.1"/>
    <property type="molecule type" value="Genomic_DNA"/>
</dbReference>
<accession>A0A2T3APL9</accession>
<proteinExistence type="predicted"/>
<evidence type="ECO:0000256" key="1">
    <source>
        <dbReference type="SAM" id="MobiDB-lite"/>
    </source>
</evidence>
<keyword evidence="3" id="KW-1185">Reference proteome</keyword>
<evidence type="ECO:0000313" key="3">
    <source>
        <dbReference type="Proteomes" id="UP000241818"/>
    </source>
</evidence>
<gene>
    <name evidence="2" type="ORF">M430DRAFT_45792</name>
</gene>
<dbReference type="Proteomes" id="UP000241818">
    <property type="component" value="Unassembled WGS sequence"/>
</dbReference>
<feature type="compositionally biased region" description="Basic and acidic residues" evidence="1">
    <location>
        <begin position="33"/>
        <end position="44"/>
    </location>
</feature>
<feature type="compositionally biased region" description="Acidic residues" evidence="1">
    <location>
        <begin position="18"/>
        <end position="30"/>
    </location>
</feature>
<dbReference type="GeneID" id="36575872"/>
<feature type="region of interest" description="Disordered" evidence="1">
    <location>
        <begin position="1"/>
        <end position="48"/>
    </location>
</feature>
<dbReference type="OrthoDB" id="3788902at2759"/>
<organism evidence="2 3">
    <name type="scientific">Amorphotheca resinae ATCC 22711</name>
    <dbReference type="NCBI Taxonomy" id="857342"/>
    <lineage>
        <taxon>Eukaryota</taxon>
        <taxon>Fungi</taxon>
        <taxon>Dikarya</taxon>
        <taxon>Ascomycota</taxon>
        <taxon>Pezizomycotina</taxon>
        <taxon>Leotiomycetes</taxon>
        <taxon>Helotiales</taxon>
        <taxon>Amorphothecaceae</taxon>
        <taxon>Amorphotheca</taxon>
    </lineage>
</organism>
<dbReference type="AlphaFoldDB" id="A0A2T3APL9"/>
<name>A0A2T3APL9_AMORE</name>
<reference evidence="2 3" key="1">
    <citation type="journal article" date="2018" name="New Phytol.">
        <title>Comparative genomics and transcriptomics depict ericoid mycorrhizal fungi as versatile saprotrophs and plant mutualists.</title>
        <authorList>
            <person name="Martino E."/>
            <person name="Morin E."/>
            <person name="Grelet G.A."/>
            <person name="Kuo A."/>
            <person name="Kohler A."/>
            <person name="Daghino S."/>
            <person name="Barry K.W."/>
            <person name="Cichocki N."/>
            <person name="Clum A."/>
            <person name="Dockter R.B."/>
            <person name="Hainaut M."/>
            <person name="Kuo R.C."/>
            <person name="LaButti K."/>
            <person name="Lindahl B.D."/>
            <person name="Lindquist E.A."/>
            <person name="Lipzen A."/>
            <person name="Khouja H.R."/>
            <person name="Magnuson J."/>
            <person name="Murat C."/>
            <person name="Ohm R.A."/>
            <person name="Singer S.W."/>
            <person name="Spatafora J.W."/>
            <person name="Wang M."/>
            <person name="Veneault-Fourrey C."/>
            <person name="Henrissat B."/>
            <person name="Grigoriev I.V."/>
            <person name="Martin F.M."/>
            <person name="Perotto S."/>
        </authorList>
    </citation>
    <scope>NUCLEOTIDE SEQUENCE [LARGE SCALE GENOMIC DNA]</scope>
    <source>
        <strain evidence="2 3">ATCC 22711</strain>
    </source>
</reference>